<name>A0A9D1W624_9FIRM</name>
<dbReference type="PANTHER" id="PTHR15852">
    <property type="entry name" value="PLASTID TRANSCRIPTIONALLY ACTIVE PROTEIN"/>
    <property type="match status" value="1"/>
</dbReference>
<evidence type="ECO:0000313" key="2">
    <source>
        <dbReference type="EMBL" id="HIX53361.1"/>
    </source>
</evidence>
<evidence type="ECO:0000256" key="1">
    <source>
        <dbReference type="SAM" id="SignalP"/>
    </source>
</evidence>
<feature type="chain" id="PRO_5038372702" description="Molecular chaperone DnaJ" evidence="1">
    <location>
        <begin position="36"/>
        <end position="204"/>
    </location>
</feature>
<evidence type="ECO:0000313" key="3">
    <source>
        <dbReference type="Proteomes" id="UP000886780"/>
    </source>
</evidence>
<reference evidence="2" key="2">
    <citation type="submission" date="2021-04" db="EMBL/GenBank/DDBJ databases">
        <authorList>
            <person name="Gilroy R."/>
        </authorList>
    </citation>
    <scope>NUCLEOTIDE SEQUENCE</scope>
    <source>
        <strain evidence="2">ChiGjej4B4-12881</strain>
    </source>
</reference>
<feature type="signal peptide" evidence="1">
    <location>
        <begin position="1"/>
        <end position="35"/>
    </location>
</feature>
<comment type="caution">
    <text evidence="2">The sequence shown here is derived from an EMBL/GenBank/DDBJ whole genome shotgun (WGS) entry which is preliminary data.</text>
</comment>
<evidence type="ECO:0008006" key="4">
    <source>
        <dbReference type="Google" id="ProtNLM"/>
    </source>
</evidence>
<protein>
    <recommendedName>
        <fullName evidence="4">Molecular chaperone DnaJ</fullName>
    </recommendedName>
</protein>
<proteinExistence type="predicted"/>
<dbReference type="InterPro" id="IPR036410">
    <property type="entry name" value="HSP_DnaJ_Cys-rich_dom_sf"/>
</dbReference>
<keyword evidence="1" id="KW-0732">Signal</keyword>
<sequence>MKKMMKNMASQMKKVLTACLIAVGIIAASAATSQAATETTICELCQGSGQSVCGWCDGNGYCTVLDYSYECVSCHGTGITNCLGCLGKGSFTTGTPDPAPAAVPAAGTVPTAMGVPGFSVFPTTGMGMGMDMNMGMGTHMNCPVCNGTGRKVCTSCSGFGFRETRNSSINLGTGSSYYWTKSGCAACSGSGQSMCTHCGGDGML</sequence>
<dbReference type="SUPFAM" id="SSF57938">
    <property type="entry name" value="DnaJ/Hsp40 cysteine-rich domain"/>
    <property type="match status" value="1"/>
</dbReference>
<dbReference type="PANTHER" id="PTHR15852:SF54">
    <property type="entry name" value="PROTEIN SSUH2 HOMOLOG"/>
    <property type="match status" value="1"/>
</dbReference>
<dbReference type="Proteomes" id="UP000886780">
    <property type="component" value="Unassembled WGS sequence"/>
</dbReference>
<dbReference type="AlphaFoldDB" id="A0A9D1W624"/>
<reference evidence="2" key="1">
    <citation type="journal article" date="2021" name="PeerJ">
        <title>Extensive microbial diversity within the chicken gut microbiome revealed by metagenomics and culture.</title>
        <authorList>
            <person name="Gilroy R."/>
            <person name="Ravi A."/>
            <person name="Getino M."/>
            <person name="Pursley I."/>
            <person name="Horton D.L."/>
            <person name="Alikhan N.F."/>
            <person name="Baker D."/>
            <person name="Gharbi K."/>
            <person name="Hall N."/>
            <person name="Watson M."/>
            <person name="Adriaenssens E.M."/>
            <person name="Foster-Nyarko E."/>
            <person name="Jarju S."/>
            <person name="Secka A."/>
            <person name="Antonio M."/>
            <person name="Oren A."/>
            <person name="Chaudhuri R.R."/>
            <person name="La Ragione R."/>
            <person name="Hildebrand F."/>
            <person name="Pallen M.J."/>
        </authorList>
    </citation>
    <scope>NUCLEOTIDE SEQUENCE</scope>
    <source>
        <strain evidence="2">ChiGjej4B4-12881</strain>
    </source>
</reference>
<dbReference type="EMBL" id="DXEU01000207">
    <property type="protein sequence ID" value="HIX53361.1"/>
    <property type="molecule type" value="Genomic_DNA"/>
</dbReference>
<organism evidence="2 3">
    <name type="scientific">Candidatus Lachnoclostridium stercoripullorum</name>
    <dbReference type="NCBI Taxonomy" id="2838635"/>
    <lineage>
        <taxon>Bacteria</taxon>
        <taxon>Bacillati</taxon>
        <taxon>Bacillota</taxon>
        <taxon>Clostridia</taxon>
        <taxon>Lachnospirales</taxon>
        <taxon>Lachnospiraceae</taxon>
    </lineage>
</organism>
<gene>
    <name evidence="2" type="ORF">IAA28_11240</name>
</gene>
<accession>A0A9D1W624</accession>